<dbReference type="PANTHER" id="PTHR33710:SF71">
    <property type="entry name" value="ENDONUCLEASE_EXONUCLEASE_PHOSPHATASE DOMAIN-CONTAINING PROTEIN"/>
    <property type="match status" value="1"/>
</dbReference>
<dbReference type="SUPFAM" id="SSF56219">
    <property type="entry name" value="DNase I-like"/>
    <property type="match status" value="1"/>
</dbReference>
<dbReference type="InterPro" id="IPR036691">
    <property type="entry name" value="Endo/exonu/phosph_ase_sf"/>
</dbReference>
<gene>
    <name evidence="1" type="ORF">FRX31_021548</name>
</gene>
<sequence length="237" mass="27385">MQIHQPDVVGIAEPMVRTRCLTGNLLNSLGMNIWLLWRNNFSSPKLIMIDRQHITMEIEGLLISIVHARSLHVQRRDLWKQLTDLNNTGMPRLIAGDFNAHLYVNERKGGRVPLAAAIQDFTDFVDENLLVEAHSTGLEYTWCNRQQGDRKIISKIDRCLINQELLQKYMGWSYKVLSRHASDHSPLIDWTTSIPKPNNALFRLIKAWSSHESFLELVDMSWKEEITGNPLVRFSLN</sequence>
<evidence type="ECO:0008006" key="3">
    <source>
        <dbReference type="Google" id="ProtNLM"/>
    </source>
</evidence>
<reference evidence="1 2" key="1">
    <citation type="submission" date="2020-06" db="EMBL/GenBank/DDBJ databases">
        <title>Transcriptomic and genomic resources for Thalictrum thalictroides and T. hernandezii: Facilitating candidate gene discovery in an emerging model plant lineage.</title>
        <authorList>
            <person name="Arias T."/>
            <person name="Riano-Pachon D.M."/>
            <person name="Di Stilio V.S."/>
        </authorList>
    </citation>
    <scope>NUCLEOTIDE SEQUENCE [LARGE SCALE GENOMIC DNA]</scope>
    <source>
        <strain evidence="2">cv. WT478/WT964</strain>
        <tissue evidence="1">Leaves</tissue>
    </source>
</reference>
<protein>
    <recommendedName>
        <fullName evidence="3">Endonuclease/exonuclease/phosphatase domain-containing protein</fullName>
    </recommendedName>
</protein>
<dbReference type="AlphaFoldDB" id="A0A7J6VUT7"/>
<dbReference type="EMBL" id="JABWDY010026221">
    <property type="protein sequence ID" value="KAF5188866.1"/>
    <property type="molecule type" value="Genomic_DNA"/>
</dbReference>
<evidence type="ECO:0000313" key="1">
    <source>
        <dbReference type="EMBL" id="KAF5188866.1"/>
    </source>
</evidence>
<organism evidence="1 2">
    <name type="scientific">Thalictrum thalictroides</name>
    <name type="common">Rue-anemone</name>
    <name type="synonym">Anemone thalictroides</name>
    <dbReference type="NCBI Taxonomy" id="46969"/>
    <lineage>
        <taxon>Eukaryota</taxon>
        <taxon>Viridiplantae</taxon>
        <taxon>Streptophyta</taxon>
        <taxon>Embryophyta</taxon>
        <taxon>Tracheophyta</taxon>
        <taxon>Spermatophyta</taxon>
        <taxon>Magnoliopsida</taxon>
        <taxon>Ranunculales</taxon>
        <taxon>Ranunculaceae</taxon>
        <taxon>Thalictroideae</taxon>
        <taxon>Thalictrum</taxon>
    </lineage>
</organism>
<dbReference type="Proteomes" id="UP000554482">
    <property type="component" value="Unassembled WGS sequence"/>
</dbReference>
<name>A0A7J6VUT7_THATH</name>
<dbReference type="PANTHER" id="PTHR33710">
    <property type="entry name" value="BNAC02G09200D PROTEIN"/>
    <property type="match status" value="1"/>
</dbReference>
<dbReference type="OrthoDB" id="1932741at2759"/>
<comment type="caution">
    <text evidence="1">The sequence shown here is derived from an EMBL/GenBank/DDBJ whole genome shotgun (WGS) entry which is preliminary data.</text>
</comment>
<keyword evidence="2" id="KW-1185">Reference proteome</keyword>
<evidence type="ECO:0000313" key="2">
    <source>
        <dbReference type="Proteomes" id="UP000554482"/>
    </source>
</evidence>
<accession>A0A7J6VUT7</accession>
<dbReference type="Gene3D" id="3.60.10.10">
    <property type="entry name" value="Endonuclease/exonuclease/phosphatase"/>
    <property type="match status" value="1"/>
</dbReference>
<proteinExistence type="predicted"/>